<keyword evidence="3" id="KW-1185">Reference proteome</keyword>
<evidence type="ECO:0000259" key="1">
    <source>
        <dbReference type="Pfam" id="PF07791"/>
    </source>
</evidence>
<dbReference type="AlphaFoldDB" id="A0A508TZW7"/>
<evidence type="ECO:0000313" key="2">
    <source>
        <dbReference type="EMBL" id="VIO79939.1"/>
    </source>
</evidence>
<dbReference type="OrthoDB" id="8660107at2"/>
<dbReference type="Proteomes" id="UP000328092">
    <property type="component" value="Unassembled WGS sequence"/>
</dbReference>
<name>A0A508TZW7_9BRAD</name>
<feature type="domain" description="Immunity MXAN-0049 protein" evidence="1">
    <location>
        <begin position="77"/>
        <end position="228"/>
    </location>
</feature>
<comment type="caution">
    <text evidence="2">The sequence shown here is derived from an EMBL/GenBank/DDBJ whole genome shotgun (WGS) entry which is preliminary data.</text>
</comment>
<dbReference type="RefSeq" id="WP_139864686.1">
    <property type="nucleotide sequence ID" value="NZ_CAADFC020000033.1"/>
</dbReference>
<evidence type="ECO:0000313" key="3">
    <source>
        <dbReference type="Proteomes" id="UP000328092"/>
    </source>
</evidence>
<gene>
    <name evidence="2" type="ORF">CI1B_82730</name>
</gene>
<organism evidence="2 3">
    <name type="scientific">Bradyrhizobium ivorense</name>
    <dbReference type="NCBI Taxonomy" id="2511166"/>
    <lineage>
        <taxon>Bacteria</taxon>
        <taxon>Pseudomonadati</taxon>
        <taxon>Pseudomonadota</taxon>
        <taxon>Alphaproteobacteria</taxon>
        <taxon>Hyphomicrobiales</taxon>
        <taxon>Nitrobacteraceae</taxon>
        <taxon>Bradyrhizobium</taxon>
    </lineage>
</organism>
<dbReference type="Pfam" id="PF07791">
    <property type="entry name" value="Imm11"/>
    <property type="match status" value="1"/>
</dbReference>
<dbReference type="EMBL" id="CAADFC020000033">
    <property type="protein sequence ID" value="VIO79939.1"/>
    <property type="molecule type" value="Genomic_DNA"/>
</dbReference>
<protein>
    <recommendedName>
        <fullName evidence="1">Immunity MXAN-0049 protein domain-containing protein</fullName>
    </recommendedName>
</protein>
<accession>A0A508TZW7</accession>
<reference evidence="2" key="1">
    <citation type="submission" date="2019-02" db="EMBL/GenBank/DDBJ databases">
        <authorList>
            <person name="Pothier F.J."/>
        </authorList>
    </citation>
    <scope>NUCLEOTIDE SEQUENCE</scope>
    <source>
        <strain evidence="2">CI-1B</strain>
    </source>
</reference>
<sequence length="244" mass="28267">MVWGMYLPRSGGPYGPYGNEEGPVDQYGDGWRHRLVKYYQDQMPEAQKSFYRDASKYAYCVVEKFLYESGHRQPGPDDLIVTPIEVHEPPRFFQTDKGYNELASVISLSNRMWAVDAAVKKIVERFEPDLHRFYPVEIRSPRGRVYPVQYYLLVVGSWLESFSPEDSNQESFTPHEANGARWFSILGYKNNIAGLALRPSVFKGAHLWRERGLNEWLLCFSDMLEAELAGAGLMLPKYYRMRSV</sequence>
<proteinExistence type="predicted"/>
<dbReference type="InterPro" id="IPR012433">
    <property type="entry name" value="Imm11"/>
</dbReference>